<reference evidence="1" key="1">
    <citation type="journal article" date="2023" name="GigaByte">
        <title>Genome assembly of the bearded iris, Iris pallida Lam.</title>
        <authorList>
            <person name="Bruccoleri R.E."/>
            <person name="Oakeley E.J."/>
            <person name="Faust A.M.E."/>
            <person name="Altorfer M."/>
            <person name="Dessus-Babus S."/>
            <person name="Burckhardt D."/>
            <person name="Oertli M."/>
            <person name="Naumann U."/>
            <person name="Petersen F."/>
            <person name="Wong J."/>
        </authorList>
    </citation>
    <scope>NUCLEOTIDE SEQUENCE</scope>
    <source>
        <strain evidence="1">GSM-AAB239-AS_SAM_17_03QT</strain>
    </source>
</reference>
<proteinExistence type="predicted"/>
<organism evidence="1 2">
    <name type="scientific">Iris pallida</name>
    <name type="common">Sweet iris</name>
    <dbReference type="NCBI Taxonomy" id="29817"/>
    <lineage>
        <taxon>Eukaryota</taxon>
        <taxon>Viridiplantae</taxon>
        <taxon>Streptophyta</taxon>
        <taxon>Embryophyta</taxon>
        <taxon>Tracheophyta</taxon>
        <taxon>Spermatophyta</taxon>
        <taxon>Magnoliopsida</taxon>
        <taxon>Liliopsida</taxon>
        <taxon>Asparagales</taxon>
        <taxon>Iridaceae</taxon>
        <taxon>Iridoideae</taxon>
        <taxon>Irideae</taxon>
        <taxon>Iris</taxon>
    </lineage>
</organism>
<dbReference type="AlphaFoldDB" id="A0AAX6H9Z7"/>
<keyword evidence="2" id="KW-1185">Reference proteome</keyword>
<accession>A0AAX6H9Z7</accession>
<evidence type="ECO:0000313" key="2">
    <source>
        <dbReference type="Proteomes" id="UP001140949"/>
    </source>
</evidence>
<name>A0AAX6H9Z7_IRIPA</name>
<gene>
    <name evidence="1" type="ORF">M6B38_323560</name>
</gene>
<evidence type="ECO:0000313" key="1">
    <source>
        <dbReference type="EMBL" id="KAJ6837879.1"/>
    </source>
</evidence>
<sequence length="46" mass="5060">MSPVPIESSWIDSALLSICQQSIRSSITIGKCSIYKFSDRGVSLRV</sequence>
<reference evidence="1" key="2">
    <citation type="submission" date="2023-04" db="EMBL/GenBank/DDBJ databases">
        <authorList>
            <person name="Bruccoleri R.E."/>
            <person name="Oakeley E.J."/>
            <person name="Faust A.-M."/>
            <person name="Dessus-Babus S."/>
            <person name="Altorfer M."/>
            <person name="Burckhardt D."/>
            <person name="Oertli M."/>
            <person name="Naumann U."/>
            <person name="Petersen F."/>
            <person name="Wong J."/>
        </authorList>
    </citation>
    <scope>NUCLEOTIDE SEQUENCE</scope>
    <source>
        <strain evidence="1">GSM-AAB239-AS_SAM_17_03QT</strain>
        <tissue evidence="1">Leaf</tissue>
    </source>
</reference>
<comment type="caution">
    <text evidence="1">The sequence shown here is derived from an EMBL/GenBank/DDBJ whole genome shotgun (WGS) entry which is preliminary data.</text>
</comment>
<protein>
    <submittedName>
        <fullName evidence="1">Uncharacterized protein</fullName>
    </submittedName>
</protein>
<dbReference type="EMBL" id="JANAVB010011197">
    <property type="protein sequence ID" value="KAJ6837879.1"/>
    <property type="molecule type" value="Genomic_DNA"/>
</dbReference>
<dbReference type="Proteomes" id="UP001140949">
    <property type="component" value="Unassembled WGS sequence"/>
</dbReference>